<dbReference type="Pfam" id="PF07238">
    <property type="entry name" value="PilZ"/>
    <property type="match status" value="1"/>
</dbReference>
<evidence type="ECO:0000313" key="3">
    <source>
        <dbReference type="Proteomes" id="UP000248925"/>
    </source>
</evidence>
<dbReference type="EMBL" id="PCDP01000001">
    <property type="protein sequence ID" value="PZM17306.1"/>
    <property type="molecule type" value="Genomic_DNA"/>
</dbReference>
<dbReference type="AlphaFoldDB" id="A0A2W4EWE6"/>
<feature type="domain" description="PilZ" evidence="1">
    <location>
        <begin position="17"/>
        <end position="110"/>
    </location>
</feature>
<dbReference type="InterPro" id="IPR009875">
    <property type="entry name" value="PilZ_domain"/>
</dbReference>
<sequence>MLNATHLAKVKSEVYERQYERFYVQRPARLVAVRPCLTGVSMRSAEIIDISQGGASFLVGTTIGLPLHYYLNILGLAYRIGCAEVYRTNENRVGVKFINLLTPETLRLVVRADFMIGNAEANAARKMRR</sequence>
<proteinExistence type="predicted"/>
<evidence type="ECO:0000313" key="2">
    <source>
        <dbReference type="EMBL" id="PZM17306.1"/>
    </source>
</evidence>
<dbReference type="Proteomes" id="UP000248925">
    <property type="component" value="Unassembled WGS sequence"/>
</dbReference>
<accession>A0A2W4EWE6</accession>
<reference evidence="2 3" key="1">
    <citation type="journal article" date="2018" name="Sci. Rep.">
        <title>Rhizobium tumorigenes sp. nov., a novel plant tumorigenic bacterium isolated from cane gall tumors on thornless blackberry.</title>
        <authorList>
            <person name="Kuzmanovi N."/>
            <person name="Smalla K."/>
            <person name="Gronow S."/>
            <person name="PuBawska J."/>
        </authorList>
    </citation>
    <scope>NUCLEOTIDE SEQUENCE [LARGE SCALE GENOMIC DNA]</scope>
    <source>
        <strain evidence="2 3">CCBAU 85046</strain>
    </source>
</reference>
<name>A0A2W4EWE6_9HYPH</name>
<dbReference type="GO" id="GO:0035438">
    <property type="term" value="F:cyclic-di-GMP binding"/>
    <property type="evidence" value="ECO:0007669"/>
    <property type="project" value="InterPro"/>
</dbReference>
<gene>
    <name evidence="2" type="ORF">CPY51_02030</name>
</gene>
<keyword evidence="3" id="KW-1185">Reference proteome</keyword>
<dbReference type="RefSeq" id="WP_111158633.1">
    <property type="nucleotide sequence ID" value="NZ_PCDP01000001.1"/>
</dbReference>
<dbReference type="OrthoDB" id="8126931at2"/>
<dbReference type="SUPFAM" id="SSF141371">
    <property type="entry name" value="PilZ domain-like"/>
    <property type="match status" value="1"/>
</dbReference>
<protein>
    <submittedName>
        <fullName evidence="2">Pilus assembly protein PilZ</fullName>
    </submittedName>
</protein>
<evidence type="ECO:0000259" key="1">
    <source>
        <dbReference type="Pfam" id="PF07238"/>
    </source>
</evidence>
<comment type="caution">
    <text evidence="2">The sequence shown here is derived from an EMBL/GenBank/DDBJ whole genome shotgun (WGS) entry which is preliminary data.</text>
</comment>
<organism evidence="2 3">
    <name type="scientific">Rhizobium tubonense</name>
    <dbReference type="NCBI Taxonomy" id="484088"/>
    <lineage>
        <taxon>Bacteria</taxon>
        <taxon>Pseudomonadati</taxon>
        <taxon>Pseudomonadota</taxon>
        <taxon>Alphaproteobacteria</taxon>
        <taxon>Hyphomicrobiales</taxon>
        <taxon>Rhizobiaceae</taxon>
        <taxon>Rhizobium/Agrobacterium group</taxon>
        <taxon>Rhizobium</taxon>
    </lineage>
</organism>